<feature type="compositionally biased region" description="Low complexity" evidence="9">
    <location>
        <begin position="1589"/>
        <end position="1611"/>
    </location>
</feature>
<dbReference type="Gene3D" id="3.40.50.410">
    <property type="entry name" value="von Willebrand factor, type A domain"/>
    <property type="match status" value="8"/>
</dbReference>
<feature type="region of interest" description="Disordered" evidence="9">
    <location>
        <begin position="1584"/>
        <end position="1918"/>
    </location>
</feature>
<keyword evidence="7" id="KW-0176">Collagen</keyword>
<dbReference type="InterPro" id="IPR002035">
    <property type="entry name" value="VWF_A"/>
</dbReference>
<dbReference type="CDD" id="cd01450">
    <property type="entry name" value="vWFA_subfamily_ECM"/>
    <property type="match status" value="1"/>
</dbReference>
<feature type="compositionally biased region" description="Low complexity" evidence="9">
    <location>
        <begin position="1830"/>
        <end position="1839"/>
    </location>
</feature>
<keyword evidence="3" id="KW-0272">Extracellular matrix</keyword>
<dbReference type="PRINTS" id="PR00453">
    <property type="entry name" value="VWFADOMAIN"/>
</dbReference>
<dbReference type="CDD" id="cd01472">
    <property type="entry name" value="vWA_collagen"/>
    <property type="match status" value="3"/>
</dbReference>
<dbReference type="PROSITE" id="PS51257">
    <property type="entry name" value="PROKAR_LIPOPROTEIN"/>
    <property type="match status" value="1"/>
</dbReference>
<feature type="domain" description="VWFA" evidence="11">
    <location>
        <begin position="808"/>
        <end position="977"/>
    </location>
</feature>
<comment type="subcellular location">
    <subcellularLocation>
        <location evidence="1">Secreted</location>
        <location evidence="1">Extracellular space</location>
        <location evidence="1">Extracellular matrix</location>
    </subcellularLocation>
</comment>
<dbReference type="SUPFAM" id="SSF53300">
    <property type="entry name" value="vWA-like"/>
    <property type="match status" value="8"/>
</dbReference>
<evidence type="ECO:0000256" key="2">
    <source>
        <dbReference type="ARBA" id="ARBA00022525"/>
    </source>
</evidence>
<dbReference type="FunFam" id="3.40.50.410:FF:000004">
    <property type="entry name" value="collagen alpha-6(VI) chain"/>
    <property type="match status" value="5"/>
</dbReference>
<proteinExistence type="predicted"/>
<evidence type="ECO:0000313" key="12">
    <source>
        <dbReference type="Ensembl" id="ENSSDUP00000029059.1"/>
    </source>
</evidence>
<dbReference type="Ensembl" id="ENSSDUT00000029552.1">
    <property type="protein sequence ID" value="ENSSDUP00000029059.1"/>
    <property type="gene ID" value="ENSSDUG00000020947.1"/>
</dbReference>
<dbReference type="GO" id="GO:0007155">
    <property type="term" value="P:cell adhesion"/>
    <property type="evidence" value="ECO:0007669"/>
    <property type="project" value="UniProtKB-KW"/>
</dbReference>
<dbReference type="InterPro" id="IPR050525">
    <property type="entry name" value="ECM_Assembly_Org"/>
</dbReference>
<dbReference type="InterPro" id="IPR036465">
    <property type="entry name" value="vWFA_dom_sf"/>
</dbReference>
<feature type="domain" description="VWFA" evidence="11">
    <location>
        <begin position="993"/>
        <end position="1168"/>
    </location>
</feature>
<keyword evidence="8" id="KW-0325">Glycoprotein</keyword>
<sequence>MSAPKMKGSTGLLFSLILAACSCGIAAQITVCENVTAADIVFLVDGSSSISAQSFEDIQRFLYSVIMALDIGPKKVQIGLAQYSDDFHQEFLLKDHKDRKSLLDAVEKLSLRGGRTNTGKAIDVLQKRYFTQAAGSRANHRIPQIAVVITDGASDDDVTAPAQRLRDKGVIVFAIGVGAANVPELESIAILSPKDFVFTIDNYQALARLKETLLLTVCKSVEALADKYADIFFLVDSGIAQGPFSMFKSELIKLIKQIPVGASGYRIGLAQYVQDTKVAFFLNSFQTKQETISGVQSFRLQPQPYEPHNLARALEYANTHFFTKEAGGRAHRGSQQFLVVVTGKDSVGPVDREVYYIELAGINIVGMNAGADMRLVKVLSSPGYAFDSPKITLLRDIVTSVKKENITEDCKEANVADIVFIVDESGSIGHDNFHLVRHFLHSIVSSLDVSLSRVRIGLVTYDNSPTAHIYLDMARHKADILQYISVLPYRGGGTKTGAALRFAREKMFIKSRGKRKSVQQVAVVITDGLSQDNVSDAAIKLRRDGVTIYSVGIKVADKSELEAIASYPSHKYVFNVDSFTDLKRLKQDLGKVLCSNIIQEVVTESTDTKDIKQACEQKDYADIFFLMDDSGSIGNEDFKDMQKFIIGFIKSFHIGENHVRIGLVKYSKNPTVVFEPTTYSDGKTMEKAVENILHEGGGTNTGQALEYMKQEIEKARNTRGYKVPEYLIVITDGKSQDEVKAPAKDLRDQGLTIFAVGVKDSDQKQLVEIAGDSKNTFFVSSFDALTHLKDDIIRTICSPDACKDIPLDIMFLADSSWSISDEDYLKMKDFIKSIIQKSAIGQNQVHVGVMQYSTDPQLEFKLDRHYSKDKMLNVIDAMQHIKQNTNTGKAIKEVMQYFTNSQGGRPGLGQRLVIITDGESQDDVKHFAATLRDRGVVIYAIGVGDAKYTQLVELGGSVENIFYLSRFDALKELEDHLILKLCYDDCKKTQRADIIFLVDGSGSINTSEFTSMQTFMKSIVDRTTVGKDQTHFGVIIYANEPHSVFSLEEHSSSKKDVLNAITNVNQPAGLTYTSKALKYSLQYFGAEHGGRKRQKVPQILMVITDGVATDHQDLKSSSDELRAKNIKVFSIGIRDASREQLDTMAGNDKSRVFYVDNFDALEMLHKNISSVLCNNTKPACEKDKADVVFLLDQSSSIGDANYSIMINFVEQLVESFDVRQEDIRVGVAQFSDTFQDEFHLKKYSNKEDVIAHIKKMTYSGGDTFIGKALHHIQRYFEPSNGSRRFAGIPQNLVLITDGESHDDVEEEADILRAMNIEVFAIGVGDVHDLELLQITGTPERLFNVRNFKSLVKIKQKVIDVFCKEPKEQSAPCSIDIAMGFDITERNRALGEMLVSGHPKLKTFLPEITHDLSSVQGLCCVKPNQPVETKIAYYVFDRNGRTLYDTNFEHYSEDVVKKVMSHPVSESTFFNTALLNSFKEVFQAKSKANVKVLVIFSDGLNEDVMTLKQESERLQHSGVSALLIVALERVIDPTQLQEVEFGRGFTDRRPLRIGMPNVGSTVLQLINTVSDRVCCNVTCKCVGPPGPRGLPGTPSSKGKPGQKGQPGFPGEEGVSGERGPPGPPGPPGLQGCPGVSGLKGSRGISGNRGDNGEEGLDGVNGEQGSTGTDGLKGERGNAGNPGIPGIRGQPGLKGDRGLRGDPGEPGNDYNVPGPKGNRGNPGLPGTPGPDGRPGEGGVIGNLGPDGRRGLPGLKGAPGEPGLGGLPGSPGAAGTQGRRGPDGVPGPKGIAGFPGPQGKHGRPGEPGAPGRHGPNGQKGQPGDPGVKGSVGPRGPRGQPGQDGRDGYGPPGIKGAKGDPGFPGYPGLLGEDGLNGTIGYPGKKGNDGRDGNSGTPGGPGDPGGLGPKGHMGPRGPPGNSSYSECQLVSLIRDNCACCSGMYVSVFSLGTVMVSTAQSLSCKIYF</sequence>
<keyword evidence="2" id="KW-0964">Secreted</keyword>
<dbReference type="GO" id="GO:0005581">
    <property type="term" value="C:collagen trimer"/>
    <property type="evidence" value="ECO:0007669"/>
    <property type="project" value="UniProtKB-KW"/>
</dbReference>
<feature type="domain" description="VWFA" evidence="11">
    <location>
        <begin position="230"/>
        <end position="401"/>
    </location>
</feature>
<feature type="domain" description="VWFA" evidence="11">
    <location>
        <begin position="622"/>
        <end position="792"/>
    </location>
</feature>
<name>A0A3B4VEG9_SERDU</name>
<evidence type="ECO:0000256" key="1">
    <source>
        <dbReference type="ARBA" id="ARBA00004498"/>
    </source>
</evidence>
<dbReference type="PROSITE" id="PS50234">
    <property type="entry name" value="VWFA"/>
    <property type="match status" value="8"/>
</dbReference>
<evidence type="ECO:0000259" key="11">
    <source>
        <dbReference type="PROSITE" id="PS50234"/>
    </source>
</evidence>
<keyword evidence="5" id="KW-0677">Repeat</keyword>
<evidence type="ECO:0000313" key="13">
    <source>
        <dbReference type="Proteomes" id="UP000261420"/>
    </source>
</evidence>
<feature type="compositionally biased region" description="Gly residues" evidence="9">
    <location>
        <begin position="1757"/>
        <end position="1766"/>
    </location>
</feature>
<evidence type="ECO:0000256" key="10">
    <source>
        <dbReference type="SAM" id="SignalP"/>
    </source>
</evidence>
<evidence type="ECO:0000256" key="4">
    <source>
        <dbReference type="ARBA" id="ARBA00022729"/>
    </source>
</evidence>
<protein>
    <submittedName>
        <fullName evidence="12">Collagen alpha-6(VI) chain-like</fullName>
    </submittedName>
</protein>
<dbReference type="PANTHER" id="PTHR24020">
    <property type="entry name" value="COLLAGEN ALPHA"/>
    <property type="match status" value="1"/>
</dbReference>
<evidence type="ECO:0000256" key="3">
    <source>
        <dbReference type="ARBA" id="ARBA00022530"/>
    </source>
</evidence>
<keyword evidence="4 10" id="KW-0732">Signal</keyword>
<dbReference type="FunFam" id="3.40.50.410:FF:000003">
    <property type="entry name" value="Collagen type VI alpha 3 chain"/>
    <property type="match status" value="1"/>
</dbReference>
<dbReference type="CDD" id="cd00198">
    <property type="entry name" value="vWFA"/>
    <property type="match status" value="1"/>
</dbReference>
<evidence type="ECO:0000256" key="9">
    <source>
        <dbReference type="SAM" id="MobiDB-lite"/>
    </source>
</evidence>
<keyword evidence="13" id="KW-1185">Reference proteome</keyword>
<accession>A0A3B4VEG9</accession>
<evidence type="ECO:0000256" key="7">
    <source>
        <dbReference type="ARBA" id="ARBA00023119"/>
    </source>
</evidence>
<organism evidence="12 13">
    <name type="scientific">Seriola dumerili</name>
    <name type="common">Greater amberjack</name>
    <name type="synonym">Caranx dumerili</name>
    <dbReference type="NCBI Taxonomy" id="41447"/>
    <lineage>
        <taxon>Eukaryota</taxon>
        <taxon>Metazoa</taxon>
        <taxon>Chordata</taxon>
        <taxon>Craniata</taxon>
        <taxon>Vertebrata</taxon>
        <taxon>Euteleostomi</taxon>
        <taxon>Actinopterygii</taxon>
        <taxon>Neopterygii</taxon>
        <taxon>Teleostei</taxon>
        <taxon>Neoteleostei</taxon>
        <taxon>Acanthomorphata</taxon>
        <taxon>Carangaria</taxon>
        <taxon>Carangiformes</taxon>
        <taxon>Carangidae</taxon>
        <taxon>Seriola</taxon>
    </lineage>
</organism>
<evidence type="ECO:0000256" key="8">
    <source>
        <dbReference type="ARBA" id="ARBA00023180"/>
    </source>
</evidence>
<reference evidence="12" key="2">
    <citation type="submission" date="2025-09" db="UniProtKB">
        <authorList>
            <consortium name="Ensembl"/>
        </authorList>
    </citation>
    <scope>IDENTIFICATION</scope>
</reference>
<feature type="domain" description="VWFA" evidence="11">
    <location>
        <begin position="417"/>
        <end position="589"/>
    </location>
</feature>
<reference evidence="12" key="1">
    <citation type="submission" date="2025-08" db="UniProtKB">
        <authorList>
            <consortium name="Ensembl"/>
        </authorList>
    </citation>
    <scope>IDENTIFICATION</scope>
</reference>
<feature type="compositionally biased region" description="Basic and acidic residues" evidence="9">
    <location>
        <begin position="1692"/>
        <end position="1701"/>
    </location>
</feature>
<keyword evidence="6" id="KW-0130">Cell adhesion</keyword>
<dbReference type="Pfam" id="PF00092">
    <property type="entry name" value="VWA"/>
    <property type="match status" value="8"/>
</dbReference>
<dbReference type="PANTHER" id="PTHR24020:SF86">
    <property type="entry name" value="COLLAGEN, TYPE VI, ALPHA 4"/>
    <property type="match status" value="1"/>
</dbReference>
<evidence type="ECO:0000256" key="5">
    <source>
        <dbReference type="ARBA" id="ARBA00022737"/>
    </source>
</evidence>
<dbReference type="GeneTree" id="ENSGT00940000155619"/>
<feature type="domain" description="VWFA" evidence="11">
    <location>
        <begin position="39"/>
        <end position="213"/>
    </location>
</feature>
<dbReference type="GO" id="GO:0005615">
    <property type="term" value="C:extracellular space"/>
    <property type="evidence" value="ECO:0007669"/>
    <property type="project" value="TreeGrafter"/>
</dbReference>
<dbReference type="STRING" id="41447.ENSSDUP00000029059"/>
<feature type="compositionally biased region" description="Gly residues" evidence="9">
    <location>
        <begin position="1891"/>
        <end position="1906"/>
    </location>
</feature>
<feature type="domain" description="VWFA" evidence="11">
    <location>
        <begin position="1375"/>
        <end position="1538"/>
    </location>
</feature>
<feature type="domain" description="VWFA" evidence="11">
    <location>
        <begin position="1186"/>
        <end position="1357"/>
    </location>
</feature>
<evidence type="ECO:0000256" key="6">
    <source>
        <dbReference type="ARBA" id="ARBA00022889"/>
    </source>
</evidence>
<feature type="signal peptide" evidence="10">
    <location>
        <begin position="1"/>
        <end position="27"/>
    </location>
</feature>
<dbReference type="Proteomes" id="UP000261420">
    <property type="component" value="Unplaced"/>
</dbReference>
<feature type="chain" id="PRO_5017333266" evidence="10">
    <location>
        <begin position="28"/>
        <end position="1962"/>
    </location>
</feature>
<dbReference type="OMA" id="ICIRRTY"/>
<dbReference type="SMART" id="SM00327">
    <property type="entry name" value="VWA"/>
    <property type="match status" value="8"/>
</dbReference>